<feature type="compositionally biased region" description="Basic and acidic residues" evidence="1">
    <location>
        <begin position="49"/>
        <end position="74"/>
    </location>
</feature>
<dbReference type="Proteomes" id="UP001321473">
    <property type="component" value="Unassembled WGS sequence"/>
</dbReference>
<keyword evidence="3" id="KW-1185">Reference proteome</keyword>
<dbReference type="EMBL" id="JARKHS020022399">
    <property type="protein sequence ID" value="KAK8769616.1"/>
    <property type="molecule type" value="Genomic_DNA"/>
</dbReference>
<evidence type="ECO:0000313" key="2">
    <source>
        <dbReference type="EMBL" id="KAK8769616.1"/>
    </source>
</evidence>
<sequence length="90" mass="9763">MSGGAHVACYGARGSFPNRPGGPQMTTTLHVMLVRPMSKRPHSASSSRKSLDERHLAREERSKGSRFSDRRRAADASSEGDLERPGLSSP</sequence>
<protein>
    <submittedName>
        <fullName evidence="2">Uncharacterized protein</fullName>
    </submittedName>
</protein>
<comment type="caution">
    <text evidence="2">The sequence shown here is derived from an EMBL/GenBank/DDBJ whole genome shotgun (WGS) entry which is preliminary data.</text>
</comment>
<reference evidence="2 3" key="1">
    <citation type="journal article" date="2023" name="Arcadia Sci">
        <title>De novo assembly of a long-read Amblyomma americanum tick genome.</title>
        <authorList>
            <person name="Chou S."/>
            <person name="Poskanzer K.E."/>
            <person name="Rollins M."/>
            <person name="Thuy-Boun P.S."/>
        </authorList>
    </citation>
    <scope>NUCLEOTIDE SEQUENCE [LARGE SCALE GENOMIC DNA]</scope>
    <source>
        <strain evidence="2">F_SG_1</strain>
        <tissue evidence="2">Salivary glands</tissue>
    </source>
</reference>
<gene>
    <name evidence="2" type="ORF">V5799_013922</name>
</gene>
<accession>A0AAQ4E4I6</accession>
<organism evidence="2 3">
    <name type="scientific">Amblyomma americanum</name>
    <name type="common">Lone star tick</name>
    <dbReference type="NCBI Taxonomy" id="6943"/>
    <lineage>
        <taxon>Eukaryota</taxon>
        <taxon>Metazoa</taxon>
        <taxon>Ecdysozoa</taxon>
        <taxon>Arthropoda</taxon>
        <taxon>Chelicerata</taxon>
        <taxon>Arachnida</taxon>
        <taxon>Acari</taxon>
        <taxon>Parasitiformes</taxon>
        <taxon>Ixodida</taxon>
        <taxon>Ixodoidea</taxon>
        <taxon>Ixodidae</taxon>
        <taxon>Amblyomminae</taxon>
        <taxon>Amblyomma</taxon>
    </lineage>
</organism>
<evidence type="ECO:0000256" key="1">
    <source>
        <dbReference type="SAM" id="MobiDB-lite"/>
    </source>
</evidence>
<dbReference type="AlphaFoldDB" id="A0AAQ4E4I6"/>
<evidence type="ECO:0000313" key="3">
    <source>
        <dbReference type="Proteomes" id="UP001321473"/>
    </source>
</evidence>
<name>A0AAQ4E4I6_AMBAM</name>
<feature type="region of interest" description="Disordered" evidence="1">
    <location>
        <begin position="36"/>
        <end position="90"/>
    </location>
</feature>
<proteinExistence type="predicted"/>